<reference evidence="1" key="1">
    <citation type="submission" date="2023-05" db="EMBL/GenBank/DDBJ databases">
        <title>High-quality long-read genome of Scophthalmus maximus.</title>
        <authorList>
            <person name="Lien S."/>
            <person name="Martinez P."/>
        </authorList>
    </citation>
    <scope>NUCLEOTIDE SEQUENCE [LARGE SCALE GENOMIC DNA]</scope>
</reference>
<protein>
    <submittedName>
        <fullName evidence="1">Uncharacterized protein</fullName>
    </submittedName>
</protein>
<dbReference type="Ensembl" id="ENSSMAT00000007776.2">
    <property type="protein sequence ID" value="ENSSMAP00000007677.1"/>
    <property type="gene ID" value="ENSSMAG00000004746.2"/>
</dbReference>
<dbReference type="Proteomes" id="UP000694558">
    <property type="component" value="Chromosome 20"/>
</dbReference>
<proteinExistence type="predicted"/>
<evidence type="ECO:0000313" key="2">
    <source>
        <dbReference type="Proteomes" id="UP000694558"/>
    </source>
</evidence>
<name>A0A8D2ZU58_SCOMX</name>
<sequence>FSSYIFISYIYIQVRRISTSLSIFFVPFHFSRSSLPSSRSDCFPDRRSGKCDFIRSSDPSDSPSSIA</sequence>
<evidence type="ECO:0000313" key="1">
    <source>
        <dbReference type="Ensembl" id="ENSSMAP00000007677.1"/>
    </source>
</evidence>
<organism evidence="1 2">
    <name type="scientific">Scophthalmus maximus</name>
    <name type="common">Turbot</name>
    <name type="synonym">Psetta maxima</name>
    <dbReference type="NCBI Taxonomy" id="52904"/>
    <lineage>
        <taxon>Eukaryota</taxon>
        <taxon>Metazoa</taxon>
        <taxon>Chordata</taxon>
        <taxon>Craniata</taxon>
        <taxon>Vertebrata</taxon>
        <taxon>Euteleostomi</taxon>
        <taxon>Actinopterygii</taxon>
        <taxon>Neopterygii</taxon>
        <taxon>Teleostei</taxon>
        <taxon>Neoteleostei</taxon>
        <taxon>Acanthomorphata</taxon>
        <taxon>Carangaria</taxon>
        <taxon>Pleuronectiformes</taxon>
        <taxon>Pleuronectoidei</taxon>
        <taxon>Scophthalmidae</taxon>
        <taxon>Scophthalmus</taxon>
    </lineage>
</organism>
<reference evidence="1" key="2">
    <citation type="submission" date="2025-08" db="UniProtKB">
        <authorList>
            <consortium name="Ensembl"/>
        </authorList>
    </citation>
    <scope>IDENTIFICATION</scope>
</reference>
<dbReference type="AlphaFoldDB" id="A0A8D2ZU58"/>
<accession>A0A8D2ZU58</accession>